<evidence type="ECO:0000313" key="7">
    <source>
        <dbReference type="Proteomes" id="UP001049176"/>
    </source>
</evidence>
<name>A0A9P7USK8_9AGAR</name>
<comment type="caution">
    <text evidence="6">The sequence shown here is derived from an EMBL/GenBank/DDBJ whole genome shotgun (WGS) entry which is preliminary data.</text>
</comment>
<dbReference type="Pfam" id="PF04142">
    <property type="entry name" value="Nuc_sug_transp"/>
    <property type="match status" value="1"/>
</dbReference>
<feature type="transmembrane region" description="Helical" evidence="5">
    <location>
        <begin position="360"/>
        <end position="377"/>
    </location>
</feature>
<evidence type="ECO:0000256" key="1">
    <source>
        <dbReference type="ARBA" id="ARBA00004141"/>
    </source>
</evidence>
<protein>
    <recommendedName>
        <fullName evidence="8">Nucleotide-sugar transporter</fullName>
    </recommendedName>
</protein>
<feature type="transmembrane region" description="Helical" evidence="5">
    <location>
        <begin position="334"/>
        <end position="354"/>
    </location>
</feature>
<dbReference type="GO" id="GO:0000139">
    <property type="term" value="C:Golgi membrane"/>
    <property type="evidence" value="ECO:0007669"/>
    <property type="project" value="InterPro"/>
</dbReference>
<feature type="transmembrane region" description="Helical" evidence="5">
    <location>
        <begin position="48"/>
        <end position="67"/>
    </location>
</feature>
<evidence type="ECO:0000256" key="4">
    <source>
        <dbReference type="ARBA" id="ARBA00023136"/>
    </source>
</evidence>
<evidence type="ECO:0008006" key="8">
    <source>
        <dbReference type="Google" id="ProtNLM"/>
    </source>
</evidence>
<dbReference type="RefSeq" id="XP_043009023.1">
    <property type="nucleotide sequence ID" value="XM_043153738.1"/>
</dbReference>
<keyword evidence="2 5" id="KW-0812">Transmembrane</keyword>
<keyword evidence="7" id="KW-1185">Reference proteome</keyword>
<organism evidence="6 7">
    <name type="scientific">Marasmius oreades</name>
    <name type="common">fairy-ring Marasmius</name>
    <dbReference type="NCBI Taxonomy" id="181124"/>
    <lineage>
        <taxon>Eukaryota</taxon>
        <taxon>Fungi</taxon>
        <taxon>Dikarya</taxon>
        <taxon>Basidiomycota</taxon>
        <taxon>Agaricomycotina</taxon>
        <taxon>Agaricomycetes</taxon>
        <taxon>Agaricomycetidae</taxon>
        <taxon>Agaricales</taxon>
        <taxon>Marasmiineae</taxon>
        <taxon>Marasmiaceae</taxon>
        <taxon>Marasmius</taxon>
    </lineage>
</organism>
<dbReference type="SUPFAM" id="SSF103481">
    <property type="entry name" value="Multidrug resistance efflux transporter EmrE"/>
    <property type="match status" value="1"/>
</dbReference>
<dbReference type="GO" id="GO:0015165">
    <property type="term" value="F:pyrimidine nucleotide-sugar transmembrane transporter activity"/>
    <property type="evidence" value="ECO:0007669"/>
    <property type="project" value="InterPro"/>
</dbReference>
<dbReference type="PANTHER" id="PTHR10231">
    <property type="entry name" value="NUCLEOTIDE-SUGAR TRANSMEMBRANE TRANSPORTER"/>
    <property type="match status" value="1"/>
</dbReference>
<dbReference type="NCBIfam" id="TIGR00803">
    <property type="entry name" value="nst"/>
    <property type="match status" value="1"/>
</dbReference>
<comment type="subcellular location">
    <subcellularLocation>
        <location evidence="1">Membrane</location>
        <topology evidence="1">Multi-pass membrane protein</topology>
    </subcellularLocation>
</comment>
<dbReference type="KEGG" id="more:E1B28_008902"/>
<dbReference type="Proteomes" id="UP001049176">
    <property type="component" value="Chromosome 5"/>
</dbReference>
<feature type="transmembrane region" description="Helical" evidence="5">
    <location>
        <begin position="267"/>
        <end position="285"/>
    </location>
</feature>
<sequence length="451" mass="49554">MPRPPNGSNPFKISLPEARDLHEQNDDMVSTPISIANVPSLWGVPLKYISLVTLAVQNSLLTIIMHYSRVSIPTSRTYSAATAVLMNEILKGSISLLIAFWRVDLGNVLINFDGQREGGCRRMALAKIKRLGREVFSADCWKLSIPAILYVIQNNLQYVAASNLDAATFQVSYQMKILTTAGFSVLLLRKKLTSTQWFSLLFLAIGVGIVQIQSGAAQQRLSPDAHMMDAMRGFIAVVAACFTSGLAGVYFEMVLKNSQGDLWVRNVQLSLFSLLPCIVHILFSHESQPVAFGSPGWFRGLFANFGLWAWGTVLVQVLGGLVTAMVIKYSDNILKGFATSLSIVMSFLASVALFDLRMTWTFVIGSVIVLNATWMYNQPAKRFGLMTGRDIKGWGSILNEKWKGDVPLRSPYVTPVYGAGVVSSTGSRTSSYISLSSLSSSPDLEEKIILR</sequence>
<dbReference type="GeneID" id="66077978"/>
<evidence type="ECO:0000256" key="2">
    <source>
        <dbReference type="ARBA" id="ARBA00022692"/>
    </source>
</evidence>
<keyword evidence="4 5" id="KW-0472">Membrane</keyword>
<evidence type="ECO:0000256" key="5">
    <source>
        <dbReference type="SAM" id="Phobius"/>
    </source>
</evidence>
<dbReference type="EMBL" id="CM032185">
    <property type="protein sequence ID" value="KAG7092553.1"/>
    <property type="molecule type" value="Genomic_DNA"/>
</dbReference>
<dbReference type="AlphaFoldDB" id="A0A9P7USK8"/>
<accession>A0A9P7USK8</accession>
<keyword evidence="3 5" id="KW-1133">Transmembrane helix</keyword>
<feature type="transmembrane region" description="Helical" evidence="5">
    <location>
        <begin position="197"/>
        <end position="214"/>
    </location>
</feature>
<dbReference type="InterPro" id="IPR007271">
    <property type="entry name" value="Nuc_sug_transpt"/>
</dbReference>
<proteinExistence type="predicted"/>
<evidence type="ECO:0000256" key="3">
    <source>
        <dbReference type="ARBA" id="ARBA00022989"/>
    </source>
</evidence>
<feature type="transmembrane region" description="Helical" evidence="5">
    <location>
        <begin position="234"/>
        <end position="255"/>
    </location>
</feature>
<feature type="transmembrane region" description="Helical" evidence="5">
    <location>
        <begin position="305"/>
        <end position="327"/>
    </location>
</feature>
<evidence type="ECO:0000313" key="6">
    <source>
        <dbReference type="EMBL" id="KAG7092553.1"/>
    </source>
</evidence>
<reference evidence="6" key="1">
    <citation type="journal article" date="2021" name="Genome Biol. Evol.">
        <title>The assembled and annotated genome of the fairy-ring fungus Marasmius oreades.</title>
        <authorList>
            <person name="Hiltunen M."/>
            <person name="Ament-Velasquez S.L."/>
            <person name="Johannesson H."/>
        </authorList>
    </citation>
    <scope>NUCLEOTIDE SEQUENCE</scope>
    <source>
        <strain evidence="6">03SP1</strain>
    </source>
</reference>
<dbReference type="OrthoDB" id="408493at2759"/>
<dbReference type="InterPro" id="IPR037185">
    <property type="entry name" value="EmrE-like"/>
</dbReference>
<gene>
    <name evidence="6" type="ORF">E1B28_008902</name>
</gene>